<dbReference type="OrthoDB" id="5800423at2759"/>
<feature type="compositionally biased region" description="Low complexity" evidence="1">
    <location>
        <begin position="878"/>
        <end position="892"/>
    </location>
</feature>
<evidence type="ECO:0000313" key="3">
    <source>
        <dbReference type="Proteomes" id="UP000283634"/>
    </source>
</evidence>
<comment type="caution">
    <text evidence="2">The sequence shown here is derived from an EMBL/GenBank/DDBJ whole genome shotgun (WGS) entry which is preliminary data.</text>
</comment>
<dbReference type="Proteomes" id="UP000283634">
    <property type="component" value="Unassembled WGS sequence"/>
</dbReference>
<dbReference type="InterPro" id="IPR011990">
    <property type="entry name" value="TPR-like_helical_dom_sf"/>
</dbReference>
<dbReference type="AlphaFoldDB" id="A0A3R7KL50"/>
<reference evidence="2 3" key="1">
    <citation type="journal article" date="2018" name="BMC Genomics">
        <title>Genomic comparison of Trypanosoma conorhini and Trypanosoma rangeli to Trypanosoma cruzi strains of high and low virulence.</title>
        <authorList>
            <person name="Bradwell K.R."/>
            <person name="Koparde V.N."/>
            <person name="Matveyev A.V."/>
            <person name="Serrano M.G."/>
            <person name="Alves J.M."/>
            <person name="Parikh H."/>
            <person name="Huang B."/>
            <person name="Lee V."/>
            <person name="Espinosa-Alvarez O."/>
            <person name="Ortiz P.A."/>
            <person name="Costa-Martins A.G."/>
            <person name="Teixeira M.M."/>
            <person name="Buck G.A."/>
        </authorList>
    </citation>
    <scope>NUCLEOTIDE SEQUENCE [LARGE SCALE GENOMIC DNA]</scope>
    <source>
        <strain evidence="2 3">AM80</strain>
    </source>
</reference>
<sequence length="1096" mass="122360">MSSVWKVLVRLHNIVNIPRDVCAEDGFDDARVFFVVARAVSGGGIFFTNCPEVTAKFTTRDIARTSAGDVLEVKFDGRDERCAAEWSTSAPTLELILLVREQLQNSVRVVGSNATNLVINIADVVQRRKLVTHLVGTGMGQVGVSLAVTPSDIAGYRRRLTEFLAQYNPGGLQLVDGVVRSIPEVDTFTKLYRKYGLIDYERRIRDFFRVYGREHATRIPSLLQEWENREEELLHSLVIDNGPEPDTIDTETRLAAFLKAHNLSAATPDVARAVREFGEAPRKLFEALTMRYGPEPDPRGYLFPPTQYESPRNPRQTRRREVEPFASAVEKKLSPLRGTLSSGSAQQPVEETWSPQQRTSPVIESVSHVGPTFTADTASNAGWNHSYSKEESGKSLDYDSSGDALWVAFCEALRRHGQRPSDVYYMNKAAFNAAVEKMGYTNREREVLSHHWEQRLRAAVREENLTFSDPYCDTVRSEVLNLVGLQELNLEVVAVTTVANSEHASCFASRLSAAHQRTTERLAIVGECHRLRDIVVRGVGGDTVGEPLPRENPCAVFYRRPFQNWNRRQATTILVCDVVIGRPFVCPPQEKTMCAGTADFLKEWDCCVFHDSGGGQAVAVYDPKQVLPRYMVQCHVDVTITPCQAHPSRAVEYYAVEKKAFVCSRCVVLGAYRQEEVLAIEDAAVQARLRLSDYRRDVHQLVADLAVRETELSRELDEMRTAPKRLEVEREVERIRREAEERVAAILRAMEQSDVEQRSDLQLRQKCVLRVKEAAGVLDEALTAALQHTNPLQLVGALQHMQAEEEVQYLRSELQRSCNRLTDTDSSGAKVFATQAVGSPVAIRQYCDATTTASAADTRTRAVFDHNDNQQKKGIDPSVNSHHSHMYSSSSSAVLPSHPTKLQQSPMNVTRNSLYAKYIAIASGAGKEEGEENVEAKEETSRPQLMILNVNNKKEKGGKGCDVIRAMGASPGDVVRRAKEAVTKGWALYRQGDAEGARCVWNDVHERHLDSAVGARARAYILEALDRDYEAAAAWYDVSLKRDPSDVMTLYNYGVLLETLLGQREEALMLFERAHALGDGAAGRRAQQLRVSLGKA</sequence>
<dbReference type="GeneID" id="40329520"/>
<dbReference type="OMA" id="GTKAHAY"/>
<dbReference type="SUPFAM" id="SSF48452">
    <property type="entry name" value="TPR-like"/>
    <property type="match status" value="1"/>
</dbReference>
<organism evidence="2 3">
    <name type="scientific">Trypanosoma rangeli</name>
    <dbReference type="NCBI Taxonomy" id="5698"/>
    <lineage>
        <taxon>Eukaryota</taxon>
        <taxon>Discoba</taxon>
        <taxon>Euglenozoa</taxon>
        <taxon>Kinetoplastea</taxon>
        <taxon>Metakinetoplastina</taxon>
        <taxon>Trypanosomatida</taxon>
        <taxon>Trypanosomatidae</taxon>
        <taxon>Trypanosoma</taxon>
        <taxon>Herpetosoma</taxon>
    </lineage>
</organism>
<evidence type="ECO:0000313" key="2">
    <source>
        <dbReference type="EMBL" id="RNF03647.1"/>
    </source>
</evidence>
<keyword evidence="3" id="KW-1185">Reference proteome</keyword>
<dbReference type="RefSeq" id="XP_029237639.1">
    <property type="nucleotide sequence ID" value="XM_029382461.1"/>
</dbReference>
<name>A0A3R7KL50_TRYRA</name>
<dbReference type="EC" id="2.4.2.30" evidence="2"/>
<accession>A0A3R7KL50</accession>
<feature type="region of interest" description="Disordered" evidence="1">
    <location>
        <begin position="336"/>
        <end position="361"/>
    </location>
</feature>
<keyword evidence="2" id="KW-0328">Glycosyltransferase</keyword>
<dbReference type="EMBL" id="MKGL01000188">
    <property type="protein sequence ID" value="RNF03647.1"/>
    <property type="molecule type" value="Genomic_DNA"/>
</dbReference>
<feature type="compositionally biased region" description="Polar residues" evidence="1">
    <location>
        <begin position="339"/>
        <end position="361"/>
    </location>
</feature>
<dbReference type="Gene3D" id="3.90.228.10">
    <property type="match status" value="1"/>
</dbReference>
<feature type="region of interest" description="Disordered" evidence="1">
    <location>
        <begin position="295"/>
        <end position="324"/>
    </location>
</feature>
<feature type="region of interest" description="Disordered" evidence="1">
    <location>
        <begin position="869"/>
        <end position="902"/>
    </location>
</feature>
<proteinExistence type="predicted"/>
<gene>
    <name evidence="2" type="ORF">TraAM80_05587</name>
</gene>
<dbReference type="Gene3D" id="1.25.40.10">
    <property type="entry name" value="Tetratricopeptide repeat domain"/>
    <property type="match status" value="1"/>
</dbReference>
<dbReference type="SUPFAM" id="SSF57845">
    <property type="entry name" value="B-box zinc-binding domain"/>
    <property type="match status" value="1"/>
</dbReference>
<keyword evidence="2" id="KW-0808">Transferase</keyword>
<evidence type="ECO:0000256" key="1">
    <source>
        <dbReference type="SAM" id="MobiDB-lite"/>
    </source>
</evidence>
<protein>
    <submittedName>
        <fullName evidence="2">Poly [ADP-ribose] polymerase</fullName>
        <ecNumber evidence="2">2.4.2.30</ecNumber>
    </submittedName>
</protein>
<dbReference type="GO" id="GO:0003950">
    <property type="term" value="F:NAD+ poly-ADP-ribosyltransferase activity"/>
    <property type="evidence" value="ECO:0007669"/>
    <property type="project" value="UniProtKB-EC"/>
</dbReference>